<proteinExistence type="predicted"/>
<accession>A0A6M3WAP5</accession>
<organism evidence="1">
    <name type="scientific">Corallina officinalis</name>
    <name type="common">Coral seaweed</name>
    <dbReference type="NCBI Taxonomy" id="35170"/>
    <lineage>
        <taxon>Eukaryota</taxon>
        <taxon>Rhodophyta</taxon>
        <taxon>Florideophyceae</taxon>
        <taxon>Corallinophycidae</taxon>
        <taxon>Corallinales</taxon>
        <taxon>Corallinaceae</taxon>
        <taxon>Corallinoideae</taxon>
        <taxon>Corallina</taxon>
    </lineage>
</organism>
<keyword evidence="1" id="KW-0934">Plastid</keyword>
<dbReference type="AlphaFoldDB" id="A0A6M3WAP5"/>
<protein>
    <submittedName>
        <fullName evidence="1">Uncharacterized protein</fullName>
    </submittedName>
</protein>
<dbReference type="EMBL" id="MT211887">
    <property type="protein sequence ID" value="QJF58915.1"/>
    <property type="molecule type" value="Genomic_DNA"/>
</dbReference>
<name>A0A6M3WAP5_COROI</name>
<dbReference type="EMBL" id="MT211886">
    <property type="protein sequence ID" value="QJF58716.1"/>
    <property type="molecule type" value="Genomic_DNA"/>
</dbReference>
<dbReference type="EMBL" id="MT211885">
    <property type="protein sequence ID" value="QJF58517.1"/>
    <property type="molecule type" value="Genomic_DNA"/>
</dbReference>
<sequence length="184" mass="22045">MMISLRCGDKKIQNLLICLESLDLYNKDHASRYLNTELNNVKNPNKYKRKWLRKKNIDQYCDPQQLITLNIINKIISRKDIQNKIVTILTNYSTTTVSQNHQQEFSIADQYLNRFMYKYQNHYCYNSINNTHKCTIKSQEILRIGIVNLYLIYKSLSNESTHFLYQYLTTNKKVHKDKLNLFSF</sequence>
<evidence type="ECO:0000313" key="1">
    <source>
        <dbReference type="EMBL" id="QJF58716.1"/>
    </source>
</evidence>
<reference evidence="1" key="1">
    <citation type="submission" date="2020-03" db="EMBL/GenBank/DDBJ databases">
        <title>Mitochondrial and Plastid genome variability of Corallina officinalis (Corallinales, Rhodophyta).</title>
        <authorList>
            <person name="Yesson C."/>
            <person name="Bian X."/>
            <person name="Williamson C."/>
            <person name="Briscoe A.G."/>
            <person name="Brodie J."/>
        </authorList>
    </citation>
    <scope>NUCLEOTIDE SEQUENCE</scope>
</reference>
<keyword evidence="1" id="KW-0150">Chloroplast</keyword>
<geneLocation type="chloroplast" evidence="1"/>
<dbReference type="EMBL" id="MT211884">
    <property type="protein sequence ID" value="QJF58318.1"/>
    <property type="molecule type" value="Genomic_DNA"/>
</dbReference>